<dbReference type="PANTHER" id="PTHR18847">
    <property type="entry name" value="20 KD NUCLEAR CAP BINDING PROTEIN"/>
    <property type="match status" value="1"/>
</dbReference>
<dbReference type="InterPro" id="IPR035979">
    <property type="entry name" value="RBD_domain_sf"/>
</dbReference>
<evidence type="ECO:0000256" key="1">
    <source>
        <dbReference type="ARBA" id="ARBA00004123"/>
    </source>
</evidence>
<dbReference type="PANTHER" id="PTHR18847:SF0">
    <property type="entry name" value="NUCLEAR CAP-BINDING PROTEIN SUBUNIT 2"/>
    <property type="match status" value="1"/>
</dbReference>
<feature type="compositionally biased region" description="Basic and acidic residues" evidence="9">
    <location>
        <begin position="180"/>
        <end position="192"/>
    </location>
</feature>
<evidence type="ECO:0000256" key="5">
    <source>
        <dbReference type="ARBA" id="ARBA00023187"/>
    </source>
</evidence>
<evidence type="ECO:0000256" key="3">
    <source>
        <dbReference type="ARBA" id="ARBA00022664"/>
    </source>
</evidence>
<dbReference type="PROSITE" id="PS50102">
    <property type="entry name" value="RRM"/>
    <property type="match status" value="1"/>
</dbReference>
<reference evidence="11 12" key="1">
    <citation type="submission" date="2018-03" db="EMBL/GenBank/DDBJ databases">
        <authorList>
            <person name="Fogelqvist J."/>
        </authorList>
    </citation>
    <scope>NUCLEOTIDE SEQUENCE [LARGE SCALE GENOMIC DNA]</scope>
</reference>
<dbReference type="SUPFAM" id="SSF54928">
    <property type="entry name" value="RNA-binding domain, RBD"/>
    <property type="match status" value="1"/>
</dbReference>
<evidence type="ECO:0000256" key="2">
    <source>
        <dbReference type="ARBA" id="ARBA00010725"/>
    </source>
</evidence>
<dbReference type="InterPro" id="IPR034148">
    <property type="entry name" value="NCBP2_RRM"/>
</dbReference>
<feature type="domain" description="RRM" evidence="10">
    <location>
        <begin position="40"/>
        <end position="118"/>
    </location>
</feature>
<evidence type="ECO:0000256" key="4">
    <source>
        <dbReference type="ARBA" id="ARBA00022884"/>
    </source>
</evidence>
<comment type="similarity">
    <text evidence="2 8">Belongs to the RRM NCBP2 family.</text>
</comment>
<evidence type="ECO:0000259" key="10">
    <source>
        <dbReference type="PROSITE" id="PS50102"/>
    </source>
</evidence>
<sequence>MASLYGLGCRDGITEYMQTKRRKYSRAAWEGVKRDLRESATIYVGNLSFYTTEEQIYEMFHLVGPVKAVIMGLNAHTREPCGFAFIEFYTHEHARDAVNYLSGLRLDSRPVKIDIDQGFAEGRQFGRGRAGGQVRDEFREDYDYGRGGWGVIRQLQIEREGNSEPIIHRPRPSSTAEFASNERFRHAESDED</sequence>
<dbReference type="GO" id="GO:0000339">
    <property type="term" value="F:RNA cap binding"/>
    <property type="evidence" value="ECO:0007669"/>
    <property type="project" value="InterPro"/>
</dbReference>
<dbReference type="SMART" id="SM00360">
    <property type="entry name" value="RRM"/>
    <property type="match status" value="1"/>
</dbReference>
<keyword evidence="3 8" id="KW-0507">mRNA processing</keyword>
<dbReference type="Proteomes" id="UP000290189">
    <property type="component" value="Unassembled WGS sequence"/>
</dbReference>
<dbReference type="GO" id="GO:0005634">
    <property type="term" value="C:nucleus"/>
    <property type="evidence" value="ECO:0007669"/>
    <property type="project" value="UniProtKB-SubCell"/>
</dbReference>
<comment type="subcellular location">
    <subcellularLocation>
        <location evidence="1 8">Nucleus</location>
    </subcellularLocation>
</comment>
<accession>A0A3P3Y8Y5</accession>
<evidence type="ECO:0000313" key="12">
    <source>
        <dbReference type="Proteomes" id="UP000290189"/>
    </source>
</evidence>
<dbReference type="InterPro" id="IPR027157">
    <property type="entry name" value="NCBP2"/>
</dbReference>
<dbReference type="CDD" id="cd12240">
    <property type="entry name" value="RRM_NCBP2"/>
    <property type="match status" value="1"/>
</dbReference>
<dbReference type="GO" id="GO:0045292">
    <property type="term" value="P:mRNA cis splicing, via spliceosome"/>
    <property type="evidence" value="ECO:0007669"/>
    <property type="project" value="InterPro"/>
</dbReference>
<protein>
    <recommendedName>
        <fullName evidence="8">Nuclear cap-binding protein subunit 2</fullName>
    </recommendedName>
    <alternativeName>
        <fullName evidence="8">20 kDa nuclear cap-binding protein</fullName>
    </alternativeName>
</protein>
<feature type="region of interest" description="Disordered" evidence="9">
    <location>
        <begin position="161"/>
        <end position="192"/>
    </location>
</feature>
<dbReference type="AlphaFoldDB" id="A0A3P3Y8Y5"/>
<dbReference type="InterPro" id="IPR012677">
    <property type="entry name" value="Nucleotide-bd_a/b_plait_sf"/>
</dbReference>
<name>A0A3P3Y8Y5_PLABS</name>
<keyword evidence="4 7" id="KW-0694">RNA-binding</keyword>
<keyword evidence="5 8" id="KW-0508">mRNA splicing</keyword>
<evidence type="ECO:0000256" key="6">
    <source>
        <dbReference type="ARBA" id="ARBA00023242"/>
    </source>
</evidence>
<geneLocation type="mitochondrion" evidence="11"/>
<dbReference type="Gene3D" id="3.30.70.330">
    <property type="match status" value="1"/>
</dbReference>
<dbReference type="GO" id="GO:0005846">
    <property type="term" value="C:nuclear cap binding complex"/>
    <property type="evidence" value="ECO:0007669"/>
    <property type="project" value="InterPro"/>
</dbReference>
<gene>
    <name evidence="11" type="ORF">PLBR_LOCUS3822</name>
</gene>
<evidence type="ECO:0000256" key="7">
    <source>
        <dbReference type="PROSITE-ProRule" id="PRU00176"/>
    </source>
</evidence>
<keyword evidence="6 8" id="KW-0539">Nucleus</keyword>
<proteinExistence type="inferred from homology"/>
<evidence type="ECO:0000256" key="8">
    <source>
        <dbReference type="RuleBase" id="RU364036"/>
    </source>
</evidence>
<dbReference type="Pfam" id="PF00076">
    <property type="entry name" value="RRM_1"/>
    <property type="match status" value="1"/>
</dbReference>
<organism evidence="11 12">
    <name type="scientific">Plasmodiophora brassicae</name>
    <name type="common">Clubroot disease agent</name>
    <dbReference type="NCBI Taxonomy" id="37360"/>
    <lineage>
        <taxon>Eukaryota</taxon>
        <taxon>Sar</taxon>
        <taxon>Rhizaria</taxon>
        <taxon>Endomyxa</taxon>
        <taxon>Phytomyxea</taxon>
        <taxon>Plasmodiophorida</taxon>
        <taxon>Plasmodiophoridae</taxon>
        <taxon>Plasmodiophora</taxon>
    </lineage>
</organism>
<dbReference type="EMBL" id="OVEO01000006">
    <property type="protein sequence ID" value="SPQ96607.1"/>
    <property type="molecule type" value="Genomic_DNA"/>
</dbReference>
<keyword evidence="11" id="KW-0496">Mitochondrion</keyword>
<dbReference type="InterPro" id="IPR000504">
    <property type="entry name" value="RRM_dom"/>
</dbReference>
<evidence type="ECO:0000313" key="11">
    <source>
        <dbReference type="EMBL" id="SPQ96607.1"/>
    </source>
</evidence>
<evidence type="ECO:0000256" key="9">
    <source>
        <dbReference type="SAM" id="MobiDB-lite"/>
    </source>
</evidence>